<name>A0A150KKZ8_9BACI</name>
<dbReference type="SUPFAM" id="SSF49265">
    <property type="entry name" value="Fibronectin type III"/>
    <property type="match status" value="1"/>
</dbReference>
<proteinExistence type="predicted"/>
<dbReference type="OrthoDB" id="9772095at2"/>
<gene>
    <name evidence="3" type="ORF">B4102_3859</name>
    <name evidence="4" type="ORF">JGZ69_04670</name>
</gene>
<dbReference type="PATRIC" id="fig|46224.3.peg.1000"/>
<evidence type="ECO:0000259" key="1">
    <source>
        <dbReference type="PROSITE" id="PS50853"/>
    </source>
</evidence>
<dbReference type="Gene3D" id="2.60.40.1260">
    <property type="entry name" value="Lamin Tail domain"/>
    <property type="match status" value="1"/>
</dbReference>
<dbReference type="InterPro" id="IPR036415">
    <property type="entry name" value="Lamin_tail_dom_sf"/>
</dbReference>
<dbReference type="InterPro" id="IPR003961">
    <property type="entry name" value="FN3_dom"/>
</dbReference>
<evidence type="ECO:0000313" key="3">
    <source>
        <dbReference type="EMBL" id="KYC90351.1"/>
    </source>
</evidence>
<dbReference type="Pfam" id="PF00932">
    <property type="entry name" value="LTD"/>
    <property type="match status" value="1"/>
</dbReference>
<dbReference type="InterPro" id="IPR001322">
    <property type="entry name" value="Lamin_tail_dom"/>
</dbReference>
<dbReference type="Proteomes" id="UP000075666">
    <property type="component" value="Unassembled WGS sequence"/>
</dbReference>
<dbReference type="EMBL" id="LQYN01000128">
    <property type="protein sequence ID" value="KYC90351.1"/>
    <property type="molecule type" value="Genomic_DNA"/>
</dbReference>
<dbReference type="Proteomes" id="UP000595512">
    <property type="component" value="Chromosome"/>
</dbReference>
<dbReference type="PROSITE" id="PS50853">
    <property type="entry name" value="FN3"/>
    <property type="match status" value="1"/>
</dbReference>
<dbReference type="AlphaFoldDB" id="A0A150KKZ8"/>
<dbReference type="InterPro" id="IPR036116">
    <property type="entry name" value="FN3_sf"/>
</dbReference>
<feature type="domain" description="LTD" evidence="2">
    <location>
        <begin position="29"/>
        <end position="172"/>
    </location>
</feature>
<dbReference type="SUPFAM" id="SSF74853">
    <property type="entry name" value="Lamin A/C globular tail domain"/>
    <property type="match status" value="1"/>
</dbReference>
<evidence type="ECO:0000313" key="4">
    <source>
        <dbReference type="EMBL" id="QQX26198.1"/>
    </source>
</evidence>
<dbReference type="Gene3D" id="2.60.40.10">
    <property type="entry name" value="Immunoglobulins"/>
    <property type="match status" value="1"/>
</dbReference>
<dbReference type="CDD" id="cd00063">
    <property type="entry name" value="FN3"/>
    <property type="match status" value="1"/>
</dbReference>
<keyword evidence="5" id="KW-1185">Reference proteome</keyword>
<sequence length="649" mass="72940">MNMKKSCKWMIYALAIVLVIGNVFVFHSSESNASENVTPPKLLITEVVPDTDNYAGLDAFEFVEIYNNSNEEIDLKGYRVQSGNWNVTIDHSIKVAPWESIVFWTRRTEIQPLTIEAFNRNYFASYQSKYLEENSLQILNDIGGLVNSKTQTVTVSDPDGKEIVRATYSGDDVYTNKSITFSYPQDGSIAMTKISGNQNPTPGWLITKQAPPRPITDKVAPFIPANIKSVIGNGTISLTWDPNTESDIYRYNIYKNGNLEFSVSPDKHEFTLYSLTGNQNYTLQMTAEDLSGNESVKSVPILATPKHQLITQVDRSSNDRDPKYGELWRISQDGPIIPGLVQDLVPQGLGYYKKKNWLLTINYLSDGRPGTLCVIDATTEKLIKSVVLYNQNGTPYTGHAGGVAVSKENVWIASENFLFTLNINDIVSARDNDEIRFTNQIPVPVEAAYDVYDDDNGILWVGEFYEPNSYPTDPSHHQVNRGGEMQYAWMVGYKLKSNTDMIAEDQWIKGSNQSATPDYVLSTIGKVQGAVVEKKGISLVTSYGRANDSVLYRYESPLKEEPHKFVTIGGKEIPLWFLDGETAKPRKSITAIPMKEGAVLVKKQLYVSFESGANKYRYTGTYPRDRMLKIDMKTLMKDDKEIIKEEGND</sequence>
<protein>
    <submittedName>
        <fullName evidence="4">Lamin tail domain-containing protein</fullName>
    </submittedName>
</protein>
<reference evidence="4 6" key="2">
    <citation type="submission" date="2020-12" db="EMBL/GenBank/DDBJ databases">
        <title>Taxonomic evaluation of the Bacillus sporothermodurans group of bacteria based on whole genome sequences.</title>
        <authorList>
            <person name="Fiedler G."/>
            <person name="Herbstmann A.-D."/>
            <person name="Doll E."/>
            <person name="Wenning M."/>
            <person name="Brinks E."/>
            <person name="Kabisch J."/>
            <person name="Breitenwieser F."/>
            <person name="Lappann M."/>
            <person name="Boehnlein C."/>
            <person name="Franz C."/>
        </authorList>
    </citation>
    <scope>NUCLEOTIDE SEQUENCE [LARGE SCALE GENOMIC DNA]</scope>
    <source>
        <strain evidence="4 6">DSM 10599</strain>
    </source>
</reference>
<dbReference type="STRING" id="46224.B4102_3859"/>
<accession>A0A150KKZ8</accession>
<dbReference type="KEGG" id="hspo:JGZ69_04670"/>
<evidence type="ECO:0000313" key="6">
    <source>
        <dbReference type="Proteomes" id="UP000595512"/>
    </source>
</evidence>
<evidence type="ECO:0000259" key="2">
    <source>
        <dbReference type="PROSITE" id="PS51841"/>
    </source>
</evidence>
<feature type="domain" description="Fibronectin type-III" evidence="1">
    <location>
        <begin position="220"/>
        <end position="308"/>
    </location>
</feature>
<dbReference type="InterPro" id="IPR013783">
    <property type="entry name" value="Ig-like_fold"/>
</dbReference>
<dbReference type="PROSITE" id="PS51841">
    <property type="entry name" value="LTD"/>
    <property type="match status" value="1"/>
</dbReference>
<evidence type="ECO:0000313" key="5">
    <source>
        <dbReference type="Proteomes" id="UP000075666"/>
    </source>
</evidence>
<reference evidence="3 5" key="1">
    <citation type="submission" date="2016-01" db="EMBL/GenBank/DDBJ databases">
        <title>Genome Sequences of Twelve Sporeforming Bacillus Species Isolated from Foods.</title>
        <authorList>
            <person name="Berendsen E.M."/>
            <person name="Wells-Bennik M.H."/>
            <person name="Krawcyk A.O."/>
            <person name="De Jong A."/>
            <person name="Holsappel S."/>
            <person name="Eijlander R.T."/>
            <person name="Kuipers O.P."/>
        </authorList>
    </citation>
    <scope>NUCLEOTIDE SEQUENCE [LARGE SCALE GENOMIC DNA]</scope>
    <source>
        <strain evidence="3 5">B4102</strain>
    </source>
</reference>
<dbReference type="EMBL" id="CP066701">
    <property type="protein sequence ID" value="QQX26198.1"/>
    <property type="molecule type" value="Genomic_DNA"/>
</dbReference>
<organism evidence="3 5">
    <name type="scientific">Heyndrickxia sporothermodurans</name>
    <dbReference type="NCBI Taxonomy" id="46224"/>
    <lineage>
        <taxon>Bacteria</taxon>
        <taxon>Bacillati</taxon>
        <taxon>Bacillota</taxon>
        <taxon>Bacilli</taxon>
        <taxon>Bacillales</taxon>
        <taxon>Bacillaceae</taxon>
        <taxon>Heyndrickxia</taxon>
    </lineage>
</organism>